<dbReference type="EMBL" id="JAGPXF010000004">
    <property type="protein sequence ID" value="KAH7245053.1"/>
    <property type="molecule type" value="Genomic_DNA"/>
</dbReference>
<gene>
    <name evidence="3" type="ORF">BKA59DRAFT_169183</name>
</gene>
<keyword evidence="4" id="KW-1185">Reference proteome</keyword>
<evidence type="ECO:0000256" key="1">
    <source>
        <dbReference type="SAM" id="SignalP"/>
    </source>
</evidence>
<sequence length="259" mass="28609">MALSYLLLFLTFLTLRGSITVAASTNDTDLIEQLFLDVSVHDIISSVDGIPAQQPWAGQYVTAIREKRFGDAIWARYHMMGEVEDGIVGDTNLTVLQSIEEDAVGYKSNAPEQFSHALSVYANTSIEDTHSDVLQLISNARVGNLSTIEARTTYGIKCSDEHLAYRTSCYEVLERMSQERTLIRDRRLLYSYMSCHLRVGPLGAGADLTFHTAHLVARLIEEQCGRVPSCCNSVKVSGYSPTNAGHRKVCFSSKSTGCN</sequence>
<keyword evidence="1" id="KW-0732">Signal</keyword>
<feature type="chain" id="PRO_5035471759" description="WD-like domain-containing protein" evidence="1">
    <location>
        <begin position="23"/>
        <end position="259"/>
    </location>
</feature>
<dbReference type="OrthoDB" id="5100247at2759"/>
<evidence type="ECO:0000313" key="3">
    <source>
        <dbReference type="EMBL" id="KAH7245053.1"/>
    </source>
</evidence>
<dbReference type="Pfam" id="PF20493">
    <property type="entry name" value="WD-like_fungi"/>
    <property type="match status" value="1"/>
</dbReference>
<evidence type="ECO:0000313" key="4">
    <source>
        <dbReference type="Proteomes" id="UP000813427"/>
    </source>
</evidence>
<feature type="signal peptide" evidence="1">
    <location>
        <begin position="1"/>
        <end position="22"/>
    </location>
</feature>
<protein>
    <recommendedName>
        <fullName evidence="2">WD-like domain-containing protein</fullName>
    </recommendedName>
</protein>
<dbReference type="InterPro" id="IPR046925">
    <property type="entry name" value="WD-like_fungi"/>
</dbReference>
<dbReference type="AlphaFoldDB" id="A0A8K0RW52"/>
<reference evidence="3" key="1">
    <citation type="journal article" date="2021" name="Nat. Commun.">
        <title>Genetic determinants of endophytism in the Arabidopsis root mycobiome.</title>
        <authorList>
            <person name="Mesny F."/>
            <person name="Miyauchi S."/>
            <person name="Thiergart T."/>
            <person name="Pickel B."/>
            <person name="Atanasova L."/>
            <person name="Karlsson M."/>
            <person name="Huettel B."/>
            <person name="Barry K.W."/>
            <person name="Haridas S."/>
            <person name="Chen C."/>
            <person name="Bauer D."/>
            <person name="Andreopoulos W."/>
            <person name="Pangilinan J."/>
            <person name="LaButti K."/>
            <person name="Riley R."/>
            <person name="Lipzen A."/>
            <person name="Clum A."/>
            <person name="Drula E."/>
            <person name="Henrissat B."/>
            <person name="Kohler A."/>
            <person name="Grigoriev I.V."/>
            <person name="Martin F.M."/>
            <person name="Hacquard S."/>
        </authorList>
    </citation>
    <scope>NUCLEOTIDE SEQUENCE</scope>
    <source>
        <strain evidence="3">MPI-SDFR-AT-0068</strain>
    </source>
</reference>
<accession>A0A8K0RW52</accession>
<organism evidence="3 4">
    <name type="scientific">Fusarium tricinctum</name>
    <dbReference type="NCBI Taxonomy" id="61284"/>
    <lineage>
        <taxon>Eukaryota</taxon>
        <taxon>Fungi</taxon>
        <taxon>Dikarya</taxon>
        <taxon>Ascomycota</taxon>
        <taxon>Pezizomycotina</taxon>
        <taxon>Sordariomycetes</taxon>
        <taxon>Hypocreomycetidae</taxon>
        <taxon>Hypocreales</taxon>
        <taxon>Nectriaceae</taxon>
        <taxon>Fusarium</taxon>
        <taxon>Fusarium tricinctum species complex</taxon>
    </lineage>
</organism>
<dbReference type="Proteomes" id="UP000813427">
    <property type="component" value="Unassembled WGS sequence"/>
</dbReference>
<comment type="caution">
    <text evidence="3">The sequence shown here is derived from an EMBL/GenBank/DDBJ whole genome shotgun (WGS) entry which is preliminary data.</text>
</comment>
<evidence type="ECO:0000259" key="2">
    <source>
        <dbReference type="Pfam" id="PF20493"/>
    </source>
</evidence>
<proteinExistence type="predicted"/>
<name>A0A8K0RW52_9HYPO</name>
<feature type="domain" description="WD-like" evidence="2">
    <location>
        <begin position="60"/>
        <end position="258"/>
    </location>
</feature>